<dbReference type="GO" id="GO:0046872">
    <property type="term" value="F:metal ion binding"/>
    <property type="evidence" value="ECO:0007669"/>
    <property type="project" value="InterPro"/>
</dbReference>
<reference evidence="2" key="1">
    <citation type="submission" date="2020-10" db="EMBL/GenBank/DDBJ databases">
        <title>Sequencing the genomes of 1000 actinobacteria strains.</title>
        <authorList>
            <person name="Klenk H.-P."/>
        </authorList>
    </citation>
    <scope>NUCLEOTIDE SEQUENCE</scope>
    <source>
        <strain evidence="2">DSM 45354</strain>
    </source>
</reference>
<proteinExistence type="predicted"/>
<dbReference type="InterPro" id="IPR024344">
    <property type="entry name" value="MDMPI_metal-binding"/>
</dbReference>
<accession>A0A927N4B2</accession>
<name>A0A927N4B2_9ACTN</name>
<evidence type="ECO:0000313" key="2">
    <source>
        <dbReference type="EMBL" id="MBE1612425.1"/>
    </source>
</evidence>
<evidence type="ECO:0000259" key="1">
    <source>
        <dbReference type="Pfam" id="PF11716"/>
    </source>
</evidence>
<organism evidence="2 3">
    <name type="scientific">Actinopolymorpha pittospori</name>
    <dbReference type="NCBI Taxonomy" id="648752"/>
    <lineage>
        <taxon>Bacteria</taxon>
        <taxon>Bacillati</taxon>
        <taxon>Actinomycetota</taxon>
        <taxon>Actinomycetes</taxon>
        <taxon>Propionibacteriales</taxon>
        <taxon>Actinopolymorphaceae</taxon>
        <taxon>Actinopolymorpha</taxon>
    </lineage>
</organism>
<keyword evidence="3" id="KW-1185">Reference proteome</keyword>
<feature type="domain" description="Mycothiol-dependent maleylpyruvate isomerase metal-binding" evidence="1">
    <location>
        <begin position="15"/>
        <end position="160"/>
    </location>
</feature>
<dbReference type="RefSeq" id="WP_192755474.1">
    <property type="nucleotide sequence ID" value="NZ_BAABJL010000194.1"/>
</dbReference>
<evidence type="ECO:0000313" key="3">
    <source>
        <dbReference type="Proteomes" id="UP000638648"/>
    </source>
</evidence>
<dbReference type="Gene3D" id="1.20.120.450">
    <property type="entry name" value="dinb family like domain"/>
    <property type="match status" value="1"/>
</dbReference>
<dbReference type="Pfam" id="PF11716">
    <property type="entry name" value="MDMPI_N"/>
    <property type="match status" value="1"/>
</dbReference>
<comment type="caution">
    <text evidence="2">The sequence shown here is derived from an EMBL/GenBank/DDBJ whole genome shotgun (WGS) entry which is preliminary data.</text>
</comment>
<sequence>MGNLHPRVALCAVEDAYVELSRFASGLDHADLMRPSRCVGWTVADVLFHVLLDAQRALVTLASPAGKPADSDHVSYWRTWATERTEAAAADHARFVRIGAAAYVDPRTVVIHWNETAGAALRLAAQVPGADVVVTQGHSFTVTDFLSTLAVEATVHHLDMTVALPGRPVPRPGPVAHTVDVLDALLGEVRQRPAWDDLTWILKGTGRVPLTATERQGLGSTASRFPLVG</sequence>
<dbReference type="SUPFAM" id="SSF109854">
    <property type="entry name" value="DinB/YfiT-like putative metalloenzymes"/>
    <property type="match status" value="1"/>
</dbReference>
<dbReference type="InterPro" id="IPR034660">
    <property type="entry name" value="DinB/YfiT-like"/>
</dbReference>
<dbReference type="AlphaFoldDB" id="A0A927N4B2"/>
<protein>
    <submittedName>
        <fullName evidence="2">Uncharacterized protein (TIGR03083 family)</fullName>
    </submittedName>
</protein>
<dbReference type="Proteomes" id="UP000638648">
    <property type="component" value="Unassembled WGS sequence"/>
</dbReference>
<gene>
    <name evidence="2" type="ORF">HEB94_009273</name>
</gene>
<dbReference type="EMBL" id="JADBEM010000001">
    <property type="protein sequence ID" value="MBE1612425.1"/>
    <property type="molecule type" value="Genomic_DNA"/>
</dbReference>